<gene>
    <name evidence="1" type="ORF">IN07_18440</name>
</gene>
<evidence type="ECO:0000313" key="1">
    <source>
        <dbReference type="EMBL" id="KGH45249.1"/>
    </source>
</evidence>
<proteinExistence type="predicted"/>
<dbReference type="Proteomes" id="UP000029713">
    <property type="component" value="Unassembled WGS sequence"/>
</dbReference>
<name>A0A098Y459_9ACTN</name>
<reference evidence="1 2" key="1">
    <citation type="submission" date="2014-07" db="EMBL/GenBank/DDBJ databases">
        <title>Biosystematic studies on Modestobacter strains isolated from extreme hyper-arid desert soil and from historic building.</title>
        <authorList>
            <person name="Bukarasam K."/>
            <person name="Bull A."/>
            <person name="Girard G."/>
            <person name="van Wezel G."/>
            <person name="Goodfellow M."/>
        </authorList>
    </citation>
    <scope>NUCLEOTIDE SEQUENCE [LARGE SCALE GENOMIC DNA]</scope>
    <source>
        <strain evidence="1 2">KNN45-2b</strain>
    </source>
</reference>
<sequence>MGCCQPSPDLGCDLAADGGGQGTALVEMFAQVRAVDQFHDDGRTVLVHQEPFDTNQRGVLEAYEGLGLPLESHDCGRVIEVVAQDLDSMDCAVPCVHGAVDPTARALPEQLEQPEVAEGYRVHVRHGRTSP</sequence>
<comment type="caution">
    <text evidence="1">The sequence shown here is derived from an EMBL/GenBank/DDBJ whole genome shotgun (WGS) entry which is preliminary data.</text>
</comment>
<dbReference type="EMBL" id="JPMX01000084">
    <property type="protein sequence ID" value="KGH45249.1"/>
    <property type="molecule type" value="Genomic_DNA"/>
</dbReference>
<keyword evidence="2" id="KW-1185">Reference proteome</keyword>
<accession>A0A098Y459</accession>
<evidence type="ECO:0000313" key="2">
    <source>
        <dbReference type="Proteomes" id="UP000029713"/>
    </source>
</evidence>
<dbReference type="AlphaFoldDB" id="A0A098Y459"/>
<protein>
    <submittedName>
        <fullName evidence="1">Uncharacterized protein</fullName>
    </submittedName>
</protein>
<organism evidence="1 2">
    <name type="scientific">Modestobacter caceresii</name>
    <dbReference type="NCBI Taxonomy" id="1522368"/>
    <lineage>
        <taxon>Bacteria</taxon>
        <taxon>Bacillati</taxon>
        <taxon>Actinomycetota</taxon>
        <taxon>Actinomycetes</taxon>
        <taxon>Geodermatophilales</taxon>
        <taxon>Geodermatophilaceae</taxon>
        <taxon>Modestobacter</taxon>
    </lineage>
</organism>